<accession>A0AA39IYF8</accession>
<dbReference type="AlphaFoldDB" id="A0AA39IYF8"/>
<dbReference type="EMBL" id="JAUEPT010000113">
    <property type="protein sequence ID" value="KAK0431469.1"/>
    <property type="molecule type" value="Genomic_DNA"/>
</dbReference>
<evidence type="ECO:0000313" key="1">
    <source>
        <dbReference type="EMBL" id="KAK0431469.1"/>
    </source>
</evidence>
<comment type="caution">
    <text evidence="1">The sequence shown here is derived from an EMBL/GenBank/DDBJ whole genome shotgun (WGS) entry which is preliminary data.</text>
</comment>
<protein>
    <submittedName>
        <fullName evidence="1">Uncharacterized protein</fullName>
    </submittedName>
</protein>
<sequence length="148" mass="16413">MAVILGAFVTPSTSPSMPKSVRPLSLLCTISVLVMVLPSSSTSPALLCFPTQSHYLVALSPSIPKVLYHRKTVPRPRHHHRRHCCPTDPHHGGWCLLVWILKGHKPRTWGQLTLISLQEVMGWQGEDSNCILCRGKHWSSLSLSSLPP</sequence>
<name>A0AA39IYF8_9AGAR</name>
<evidence type="ECO:0000313" key="2">
    <source>
        <dbReference type="Proteomes" id="UP001175226"/>
    </source>
</evidence>
<dbReference type="Proteomes" id="UP001175226">
    <property type="component" value="Unassembled WGS sequence"/>
</dbReference>
<proteinExistence type="predicted"/>
<organism evidence="1 2">
    <name type="scientific">Armillaria borealis</name>
    <dbReference type="NCBI Taxonomy" id="47425"/>
    <lineage>
        <taxon>Eukaryota</taxon>
        <taxon>Fungi</taxon>
        <taxon>Dikarya</taxon>
        <taxon>Basidiomycota</taxon>
        <taxon>Agaricomycotina</taxon>
        <taxon>Agaricomycetes</taxon>
        <taxon>Agaricomycetidae</taxon>
        <taxon>Agaricales</taxon>
        <taxon>Marasmiineae</taxon>
        <taxon>Physalacriaceae</taxon>
        <taxon>Armillaria</taxon>
    </lineage>
</organism>
<reference evidence="1" key="1">
    <citation type="submission" date="2023-06" db="EMBL/GenBank/DDBJ databases">
        <authorList>
            <consortium name="Lawrence Berkeley National Laboratory"/>
            <person name="Ahrendt S."/>
            <person name="Sahu N."/>
            <person name="Indic B."/>
            <person name="Wong-Bajracharya J."/>
            <person name="Merenyi Z."/>
            <person name="Ke H.-M."/>
            <person name="Monk M."/>
            <person name="Kocsube S."/>
            <person name="Drula E."/>
            <person name="Lipzen A."/>
            <person name="Balint B."/>
            <person name="Henrissat B."/>
            <person name="Andreopoulos B."/>
            <person name="Martin F.M."/>
            <person name="Harder C.B."/>
            <person name="Rigling D."/>
            <person name="Ford K.L."/>
            <person name="Foster G.D."/>
            <person name="Pangilinan J."/>
            <person name="Papanicolaou A."/>
            <person name="Barry K."/>
            <person name="LaButti K."/>
            <person name="Viragh M."/>
            <person name="Koriabine M."/>
            <person name="Yan M."/>
            <person name="Riley R."/>
            <person name="Champramary S."/>
            <person name="Plett K.L."/>
            <person name="Tsai I.J."/>
            <person name="Slot J."/>
            <person name="Sipos G."/>
            <person name="Plett J."/>
            <person name="Nagy L.G."/>
            <person name="Grigoriev I.V."/>
        </authorList>
    </citation>
    <scope>NUCLEOTIDE SEQUENCE</scope>
    <source>
        <strain evidence="1">FPL87.14</strain>
    </source>
</reference>
<keyword evidence="2" id="KW-1185">Reference proteome</keyword>
<gene>
    <name evidence="1" type="ORF">EV421DRAFT_1853433</name>
</gene>